<accession>A0ABS6J9W0</accession>
<dbReference type="InterPro" id="IPR013766">
    <property type="entry name" value="Thioredoxin_domain"/>
</dbReference>
<evidence type="ECO:0000313" key="3">
    <source>
        <dbReference type="EMBL" id="MBU9710380.1"/>
    </source>
</evidence>
<dbReference type="RefSeq" id="WP_217064274.1">
    <property type="nucleotide sequence ID" value="NZ_JAHQCS010000025.1"/>
</dbReference>
<feature type="domain" description="Thioredoxin" evidence="2">
    <location>
        <begin position="43"/>
        <end position="211"/>
    </location>
</feature>
<dbReference type="PANTHER" id="PTHR12151">
    <property type="entry name" value="ELECTRON TRANSPORT PROTIN SCO1/SENC FAMILY MEMBER"/>
    <property type="match status" value="1"/>
</dbReference>
<keyword evidence="1" id="KW-0472">Membrane</keyword>
<protein>
    <submittedName>
        <fullName evidence="3">SCO family protein</fullName>
    </submittedName>
</protein>
<organism evidence="3 4">
    <name type="scientific">Evansella tamaricis</name>
    <dbReference type="NCBI Taxonomy" id="2069301"/>
    <lineage>
        <taxon>Bacteria</taxon>
        <taxon>Bacillati</taxon>
        <taxon>Bacillota</taxon>
        <taxon>Bacilli</taxon>
        <taxon>Bacillales</taxon>
        <taxon>Bacillaceae</taxon>
        <taxon>Evansella</taxon>
    </lineage>
</organism>
<keyword evidence="4" id="KW-1185">Reference proteome</keyword>
<gene>
    <name evidence="3" type="ORF">KS419_01195</name>
</gene>
<reference evidence="3 4" key="1">
    <citation type="submission" date="2021-06" db="EMBL/GenBank/DDBJ databases">
        <title>Bacillus sp. RD4P76, an endophyte from a halophyte.</title>
        <authorList>
            <person name="Sun J.-Q."/>
        </authorList>
    </citation>
    <scope>NUCLEOTIDE SEQUENCE [LARGE SCALE GENOMIC DNA]</scope>
    <source>
        <strain evidence="3 4">CGMCC 1.15917</strain>
    </source>
</reference>
<evidence type="ECO:0000259" key="2">
    <source>
        <dbReference type="PROSITE" id="PS51352"/>
    </source>
</evidence>
<feature type="transmembrane region" description="Helical" evidence="1">
    <location>
        <begin position="7"/>
        <end position="25"/>
    </location>
</feature>
<comment type="caution">
    <text evidence="3">The sequence shown here is derived from an EMBL/GenBank/DDBJ whole genome shotgun (WGS) entry which is preliminary data.</text>
</comment>
<name>A0ABS6J9W0_9BACI</name>
<dbReference type="Pfam" id="PF02630">
    <property type="entry name" value="SCO1-SenC"/>
    <property type="match status" value="1"/>
</dbReference>
<dbReference type="PANTHER" id="PTHR12151:SF25">
    <property type="entry name" value="LINALOOL DEHYDRATASE_ISOMERASE DOMAIN-CONTAINING PROTEIN"/>
    <property type="match status" value="1"/>
</dbReference>
<dbReference type="Proteomes" id="UP000784880">
    <property type="component" value="Unassembled WGS sequence"/>
</dbReference>
<dbReference type="PROSITE" id="PS51352">
    <property type="entry name" value="THIOREDOXIN_2"/>
    <property type="match status" value="1"/>
</dbReference>
<dbReference type="CDD" id="cd02968">
    <property type="entry name" value="SCO"/>
    <property type="match status" value="1"/>
</dbReference>
<dbReference type="InterPro" id="IPR003782">
    <property type="entry name" value="SCO1/SenC"/>
</dbReference>
<proteinExistence type="predicted"/>
<dbReference type="EMBL" id="JAHQCS010000025">
    <property type="protein sequence ID" value="MBU9710380.1"/>
    <property type="molecule type" value="Genomic_DNA"/>
</dbReference>
<evidence type="ECO:0000256" key="1">
    <source>
        <dbReference type="SAM" id="Phobius"/>
    </source>
</evidence>
<evidence type="ECO:0000313" key="4">
    <source>
        <dbReference type="Proteomes" id="UP000784880"/>
    </source>
</evidence>
<keyword evidence="1" id="KW-0812">Transmembrane</keyword>
<sequence length="211" mass="24129">MIKYKQTTFASAIVILFGIILFYVGTDGFRAYTAESARLYQLMEQNPAFPDVTLEDSNGKIYPISELKDKYLFITFMYTSCGTVCPILEMNMGQVYEQLPEEYIGDEIVFLSISFDIERDDPATLAQYKEHFYQADGKTWRMARIPNEDELSNLLNEFGVIVIPDGTGNFAHNSAFYFVDRNGFLIEVMDYTEIDGAAKTVLEILEREKGE</sequence>
<keyword evidence="1" id="KW-1133">Transmembrane helix</keyword>